<reference evidence="7" key="1">
    <citation type="submission" date="2016-10" db="EMBL/GenBank/DDBJ databases">
        <authorList>
            <person name="Varghese N."/>
            <person name="Submissions S."/>
        </authorList>
    </citation>
    <scope>NUCLEOTIDE SEQUENCE [LARGE SCALE GENOMIC DNA]</scope>
    <source>
        <strain evidence="7">Z-7934</strain>
    </source>
</reference>
<dbReference type="Gene3D" id="1.10.10.10">
    <property type="entry name" value="Winged helix-like DNA-binding domain superfamily/Winged helix DNA-binding domain"/>
    <property type="match status" value="1"/>
</dbReference>
<dbReference type="Proteomes" id="UP000199287">
    <property type="component" value="Unassembled WGS sequence"/>
</dbReference>
<dbReference type="PRINTS" id="PR00778">
    <property type="entry name" value="HTHARSR"/>
</dbReference>
<keyword evidence="1" id="KW-0805">Transcription regulation</keyword>
<evidence type="ECO:0000256" key="2">
    <source>
        <dbReference type="ARBA" id="ARBA00023125"/>
    </source>
</evidence>
<organism evidence="6 7">
    <name type="scientific">Tindallia magadiensis</name>
    <dbReference type="NCBI Taxonomy" id="69895"/>
    <lineage>
        <taxon>Bacteria</taxon>
        <taxon>Bacillati</taxon>
        <taxon>Bacillota</taxon>
        <taxon>Clostridia</taxon>
        <taxon>Peptostreptococcales</taxon>
        <taxon>Tindalliaceae</taxon>
        <taxon>Tindallia</taxon>
    </lineage>
</organism>
<dbReference type="EMBL" id="FOQA01000004">
    <property type="protein sequence ID" value="SFH93533.1"/>
    <property type="molecule type" value="Genomic_DNA"/>
</dbReference>
<dbReference type="Pfam" id="PF01022">
    <property type="entry name" value="HTH_5"/>
    <property type="match status" value="1"/>
</dbReference>
<gene>
    <name evidence="6" type="ORF">SAMN05192551_104225</name>
</gene>
<feature type="region of interest" description="Disordered" evidence="4">
    <location>
        <begin position="121"/>
        <end position="142"/>
    </location>
</feature>
<keyword evidence="7" id="KW-1185">Reference proteome</keyword>
<accession>A0A1I3E404</accession>
<dbReference type="PANTHER" id="PTHR33154">
    <property type="entry name" value="TRANSCRIPTIONAL REGULATOR, ARSR FAMILY"/>
    <property type="match status" value="1"/>
</dbReference>
<dbReference type="InterPro" id="IPR001845">
    <property type="entry name" value="HTH_ArsR_DNA-bd_dom"/>
</dbReference>
<name>A0A1I3E404_9FIRM</name>
<evidence type="ECO:0000256" key="4">
    <source>
        <dbReference type="SAM" id="MobiDB-lite"/>
    </source>
</evidence>
<dbReference type="InterPro" id="IPR036390">
    <property type="entry name" value="WH_DNA-bd_sf"/>
</dbReference>
<evidence type="ECO:0000313" key="7">
    <source>
        <dbReference type="Proteomes" id="UP000199287"/>
    </source>
</evidence>
<dbReference type="RefSeq" id="WP_242939365.1">
    <property type="nucleotide sequence ID" value="NZ_FOQA01000004.1"/>
</dbReference>
<evidence type="ECO:0000256" key="3">
    <source>
        <dbReference type="ARBA" id="ARBA00023163"/>
    </source>
</evidence>
<proteinExistence type="predicted"/>
<dbReference type="STRING" id="69895.SAMN05192551_104225"/>
<protein>
    <submittedName>
        <fullName evidence="6">DNA-binding transcriptional regulator, ArsR family</fullName>
    </submittedName>
</protein>
<dbReference type="PANTHER" id="PTHR33154:SF33">
    <property type="entry name" value="TRANSCRIPTIONAL REPRESSOR SDPR"/>
    <property type="match status" value="1"/>
</dbReference>
<evidence type="ECO:0000259" key="5">
    <source>
        <dbReference type="PROSITE" id="PS50987"/>
    </source>
</evidence>
<dbReference type="SUPFAM" id="SSF46785">
    <property type="entry name" value="Winged helix' DNA-binding domain"/>
    <property type="match status" value="1"/>
</dbReference>
<dbReference type="CDD" id="cd00090">
    <property type="entry name" value="HTH_ARSR"/>
    <property type="match status" value="1"/>
</dbReference>
<evidence type="ECO:0000313" key="6">
    <source>
        <dbReference type="EMBL" id="SFH93533.1"/>
    </source>
</evidence>
<keyword evidence="3" id="KW-0804">Transcription</keyword>
<dbReference type="GO" id="GO:0003677">
    <property type="term" value="F:DNA binding"/>
    <property type="evidence" value="ECO:0007669"/>
    <property type="project" value="UniProtKB-KW"/>
</dbReference>
<dbReference type="AlphaFoldDB" id="A0A1I3E404"/>
<dbReference type="NCBIfam" id="NF033788">
    <property type="entry name" value="HTH_metalloreg"/>
    <property type="match status" value="1"/>
</dbReference>
<dbReference type="InterPro" id="IPR051081">
    <property type="entry name" value="HTH_MetalResp_TranReg"/>
</dbReference>
<keyword evidence="2 6" id="KW-0238">DNA-binding</keyword>
<dbReference type="SMART" id="SM00418">
    <property type="entry name" value="HTH_ARSR"/>
    <property type="match status" value="1"/>
</dbReference>
<dbReference type="InterPro" id="IPR011991">
    <property type="entry name" value="ArsR-like_HTH"/>
</dbReference>
<dbReference type="GO" id="GO:0003700">
    <property type="term" value="F:DNA-binding transcription factor activity"/>
    <property type="evidence" value="ECO:0007669"/>
    <property type="project" value="InterPro"/>
</dbReference>
<feature type="domain" description="HTH arsR-type" evidence="5">
    <location>
        <begin position="16"/>
        <end position="110"/>
    </location>
</feature>
<feature type="compositionally biased region" description="Basic and acidic residues" evidence="4">
    <location>
        <begin position="123"/>
        <end position="142"/>
    </location>
</feature>
<evidence type="ECO:0000256" key="1">
    <source>
        <dbReference type="ARBA" id="ARBA00023015"/>
    </source>
</evidence>
<sequence length="142" mass="16103">MSEAKCEHPERLKGKKPGESMDKLVNRLRALADENRLKIMVLLLEKDYCVGALSKNLGISKAAVSQHMKILRENGIVKGEKRGYFTHYEVQKHQIKGISEELEEISRREFKKDRLVHSCQKNGDCHEAKSGKEGKGNKGESI</sequence>
<dbReference type="PROSITE" id="PS50987">
    <property type="entry name" value="HTH_ARSR_2"/>
    <property type="match status" value="1"/>
</dbReference>
<dbReference type="InterPro" id="IPR036388">
    <property type="entry name" value="WH-like_DNA-bd_sf"/>
</dbReference>